<proteinExistence type="predicted"/>
<name>A0A1H6JZV4_9GAMM</name>
<sequence>MLLLLSIFNRESPFGIKLLYDNIISCAPLIFCTTKPCFVVLDLSINVIFL</sequence>
<dbReference type="EMBL" id="CVUD02000066">
    <property type="protein sequence ID" value="SEH64950.1"/>
    <property type="molecule type" value="Genomic_DNA"/>
</dbReference>
<evidence type="ECO:0000313" key="2">
    <source>
        <dbReference type="Proteomes" id="UP000198559"/>
    </source>
</evidence>
<accession>A0A1H6JZV4</accession>
<organism evidence="1 2">
    <name type="scientific">Bathymodiolus azoricus thioautotrophic gill symbiont</name>
    <dbReference type="NCBI Taxonomy" id="235205"/>
    <lineage>
        <taxon>Bacteria</taxon>
        <taxon>Pseudomonadati</taxon>
        <taxon>Pseudomonadota</taxon>
        <taxon>Gammaproteobacteria</taxon>
        <taxon>sulfur-oxidizing symbionts</taxon>
    </lineage>
</organism>
<dbReference type="AlphaFoldDB" id="A0A1H6JZV4"/>
<dbReference type="Proteomes" id="UP000198559">
    <property type="component" value="Unassembled WGS sequence"/>
</dbReference>
<reference evidence="2" key="1">
    <citation type="submission" date="2016-06" db="EMBL/GenBank/DDBJ databases">
        <authorList>
            <person name="Petersen J."/>
            <person name="Sayavedra L."/>
        </authorList>
    </citation>
    <scope>NUCLEOTIDE SEQUENCE [LARGE SCALE GENOMIC DNA]</scope>
    <source>
        <strain evidence="2">BazSymB</strain>
    </source>
</reference>
<gene>
    <name evidence="1" type="ORF">BAZSYMB_GCONTIG00822_1</name>
</gene>
<evidence type="ECO:0000313" key="1">
    <source>
        <dbReference type="EMBL" id="SEH64950.1"/>
    </source>
</evidence>
<protein>
    <submittedName>
        <fullName evidence="1">Uncharacterized protein</fullName>
    </submittedName>
</protein>